<dbReference type="OrthoDB" id="164052at2759"/>
<dbReference type="AlphaFoldDB" id="A0A1V9Y5Q9"/>
<dbReference type="Pfam" id="PF00501">
    <property type="entry name" value="AMP-binding"/>
    <property type="match status" value="1"/>
</dbReference>
<name>A0A1V9Y5Q9_ACHHY</name>
<dbReference type="SUPFAM" id="SSF56801">
    <property type="entry name" value="Acetyl-CoA synthetase-like"/>
    <property type="match status" value="1"/>
</dbReference>
<dbReference type="STRING" id="1202772.A0A1V9Y5Q9"/>
<keyword evidence="3" id="KW-1185">Reference proteome</keyword>
<feature type="domain" description="AMP-dependent synthetase/ligase" evidence="1">
    <location>
        <begin position="151"/>
        <end position="224"/>
    </location>
</feature>
<reference evidence="2 3" key="1">
    <citation type="journal article" date="2014" name="Genome Biol. Evol.">
        <title>The secreted proteins of Achlya hypogyna and Thraustotheca clavata identify the ancestral oomycete secretome and reveal gene acquisitions by horizontal gene transfer.</title>
        <authorList>
            <person name="Misner I."/>
            <person name="Blouin N."/>
            <person name="Leonard G."/>
            <person name="Richards T.A."/>
            <person name="Lane C.E."/>
        </authorList>
    </citation>
    <scope>NUCLEOTIDE SEQUENCE [LARGE SCALE GENOMIC DNA]</scope>
    <source>
        <strain evidence="2 3">ATCC 48635</strain>
    </source>
</reference>
<evidence type="ECO:0000313" key="2">
    <source>
        <dbReference type="EMBL" id="OQR81065.1"/>
    </source>
</evidence>
<dbReference type="InterPro" id="IPR000873">
    <property type="entry name" value="AMP-dep_synth/lig_dom"/>
</dbReference>
<protein>
    <recommendedName>
        <fullName evidence="1">AMP-dependent synthetase/ligase domain-containing protein</fullName>
    </recommendedName>
</protein>
<evidence type="ECO:0000259" key="1">
    <source>
        <dbReference type="Pfam" id="PF00501"/>
    </source>
</evidence>
<evidence type="ECO:0000313" key="3">
    <source>
        <dbReference type="Proteomes" id="UP000243579"/>
    </source>
</evidence>
<dbReference type="Gene3D" id="3.40.50.980">
    <property type="match status" value="1"/>
</dbReference>
<gene>
    <name evidence="2" type="ORF">ACHHYP_20834</name>
</gene>
<proteinExistence type="predicted"/>
<accession>A0A1V9Y5Q9</accession>
<dbReference type="Proteomes" id="UP000243579">
    <property type="component" value="Unassembled WGS sequence"/>
</dbReference>
<dbReference type="EMBL" id="JNBR01002840">
    <property type="protein sequence ID" value="OQR81065.1"/>
    <property type="molecule type" value="Genomic_DNA"/>
</dbReference>
<organism evidence="2 3">
    <name type="scientific">Achlya hypogyna</name>
    <name type="common">Oomycete</name>
    <name type="synonym">Protoachlya hypogyna</name>
    <dbReference type="NCBI Taxonomy" id="1202772"/>
    <lineage>
        <taxon>Eukaryota</taxon>
        <taxon>Sar</taxon>
        <taxon>Stramenopiles</taxon>
        <taxon>Oomycota</taxon>
        <taxon>Saprolegniomycetes</taxon>
        <taxon>Saprolegniales</taxon>
        <taxon>Achlyaceae</taxon>
        <taxon>Achlya</taxon>
    </lineage>
</organism>
<comment type="caution">
    <text evidence="2">The sequence shown here is derived from an EMBL/GenBank/DDBJ whole genome shotgun (WGS) entry which is preliminary data.</text>
</comment>
<sequence>MAPADPFVSCTTPSRRTCADHEAHGNDRILAAGNVRKLVAGDKVAAGCLDDVNSFGHNRRAAGSGNFSSYVTVGICGIGAYRAGKDPVSSSITLHTGEPVGVQRKYYIALCARACDNAHSIRIAQVFTSIPLPFANEDLPFTAPASRCSAMLTWRAYFEQSSAFEKSLVALCVQPFNAASIIGFNTPEWLIANVGCILPGGITASIYTTNNPPACQYIAAHARCY</sequence>